<dbReference type="EMBL" id="BRPK01000014">
    <property type="protein sequence ID" value="GLB43648.1"/>
    <property type="molecule type" value="Genomic_DNA"/>
</dbReference>
<comment type="caution">
    <text evidence="1">The sequence shown here is derived from an EMBL/GenBank/DDBJ whole genome shotgun (WGS) entry which is preliminary data.</text>
</comment>
<reference evidence="1" key="1">
    <citation type="submission" date="2022-07" db="EMBL/GenBank/DDBJ databases">
        <title>The genome of Lyophyllum shimeji provides insight into the initial evolution of ectomycorrhizal fungal genome.</title>
        <authorList>
            <person name="Kobayashi Y."/>
            <person name="Shibata T."/>
            <person name="Hirakawa H."/>
            <person name="Shigenobu S."/>
            <person name="Nishiyama T."/>
            <person name="Yamada A."/>
            <person name="Hasebe M."/>
            <person name="Kawaguchi M."/>
        </authorList>
    </citation>
    <scope>NUCLEOTIDE SEQUENCE</scope>
    <source>
        <strain evidence="1">AT787</strain>
    </source>
</reference>
<dbReference type="Proteomes" id="UP001063166">
    <property type="component" value="Unassembled WGS sequence"/>
</dbReference>
<evidence type="ECO:0000313" key="1">
    <source>
        <dbReference type="EMBL" id="GLB43648.1"/>
    </source>
</evidence>
<evidence type="ECO:0000313" key="2">
    <source>
        <dbReference type="Proteomes" id="UP001063166"/>
    </source>
</evidence>
<protein>
    <submittedName>
        <fullName evidence="1">Uncharacterized protein</fullName>
    </submittedName>
</protein>
<keyword evidence="2" id="KW-1185">Reference proteome</keyword>
<dbReference type="AlphaFoldDB" id="A0A9P3PX87"/>
<gene>
    <name evidence="1" type="ORF">LshimejAT787_1401600</name>
</gene>
<sequence length="510" mass="57674">MESELSIYTLRSYKGMPKDAESGESREGDLLTFTPPSVDDESVLCVLQLIQRQPLVLLHRIPSPFHEVLGLPSRNPAVQNLLDLLFDMPINKFGGRQVLRCGVSRYVRSQLGNMEYWVDLPFGWEFQSIGALSNLCDDFKWPKSSVFELLGRSICLQVFAFKPDLVSWAEVSAFKGCNCLLPQLLHTLCELLCSFDCCPPFRLEALAWMASPIEIEGGVTATPTSRFAGNLRRCEVETLVLISRRPKSFQTRSRNRRAIPSDETEVYVGARRTIFVNRSTITRIASNPALRGRMSPSVASDASCDFVILSFYLDGNSPDVMWLFVDQGEVIVGELQRPAGLAAVQLARCHEVLKVLVVREDFDWVSGSNQFRSVSFKDWDRKATGRQMPCCLCMSVAPVAYPELSASTRPKVFEGLLFLSPPRPRSMAVVRKSKELLEFMLVTRGRPRCDCLDFCGVHLHSLLRYNYTEIQNLLLLPFTFLWLEEQPVVLEDLQNLLGDFTMFFKGCSVY</sequence>
<accession>A0A9P3PX87</accession>
<proteinExistence type="predicted"/>
<name>A0A9P3PX87_LYOSH</name>
<organism evidence="1 2">
    <name type="scientific">Lyophyllum shimeji</name>
    <name type="common">Hon-shimeji</name>
    <name type="synonym">Tricholoma shimeji</name>
    <dbReference type="NCBI Taxonomy" id="47721"/>
    <lineage>
        <taxon>Eukaryota</taxon>
        <taxon>Fungi</taxon>
        <taxon>Dikarya</taxon>
        <taxon>Basidiomycota</taxon>
        <taxon>Agaricomycotina</taxon>
        <taxon>Agaricomycetes</taxon>
        <taxon>Agaricomycetidae</taxon>
        <taxon>Agaricales</taxon>
        <taxon>Tricholomatineae</taxon>
        <taxon>Lyophyllaceae</taxon>
        <taxon>Lyophyllum</taxon>
    </lineage>
</organism>